<gene>
    <name evidence="2" type="ORF">A994_09578</name>
</gene>
<sequence>MQLKRFINFFFTSILVFLMLNVCFADDGPVIDKNQAQAIAQDYLNTHSYSSYKAVATDTLLAKVKDKSTGNTYWMDAGQAKSDVREENPKIDLVLNFVRVVDIVNNGKIVGKIYVDSYDNVGEIVYKELPENSATSSDGGSNGESSDGGDLTYNGSGDQNSGGIIGTIQSFFNGISSFFQQIWTSIFGGNTS</sequence>
<organism evidence="2 3">
    <name type="scientific">Methanobacterium formicicum (strain DSM 3637 / PP1)</name>
    <dbReference type="NCBI Taxonomy" id="1204725"/>
    <lineage>
        <taxon>Archaea</taxon>
        <taxon>Methanobacteriati</taxon>
        <taxon>Methanobacteriota</taxon>
        <taxon>Methanomada group</taxon>
        <taxon>Methanobacteria</taxon>
        <taxon>Methanobacteriales</taxon>
        <taxon>Methanobacteriaceae</taxon>
        <taxon>Methanobacterium</taxon>
    </lineage>
</organism>
<name>K2QAX4_METFP</name>
<dbReference type="AlphaFoldDB" id="K2QAX4"/>
<evidence type="ECO:0000313" key="2">
    <source>
        <dbReference type="EMBL" id="EKF85121.1"/>
    </source>
</evidence>
<feature type="compositionally biased region" description="Low complexity" evidence="1">
    <location>
        <begin position="136"/>
        <end position="150"/>
    </location>
</feature>
<evidence type="ECO:0000256" key="1">
    <source>
        <dbReference type="SAM" id="MobiDB-lite"/>
    </source>
</evidence>
<reference evidence="2 3" key="1">
    <citation type="journal article" date="2012" name="J. Bacteriol.">
        <title>Draft genome sequence of Methanobacterium formicicum DSM 3637, an archaebacterium isolated from the methane producer amoeba Pelomyxa palustris.</title>
        <authorList>
            <person name="Gutierrez G."/>
        </authorList>
    </citation>
    <scope>NUCLEOTIDE SEQUENCE [LARGE SCALE GENOMIC DNA]</scope>
    <source>
        <strain evidence="3">DSM 3637 / PP1</strain>
    </source>
</reference>
<dbReference type="Proteomes" id="UP000007360">
    <property type="component" value="Unassembled WGS sequence"/>
</dbReference>
<comment type="caution">
    <text evidence="2">The sequence shown here is derived from an EMBL/GenBank/DDBJ whole genome shotgun (WGS) entry which is preliminary data.</text>
</comment>
<feature type="region of interest" description="Disordered" evidence="1">
    <location>
        <begin position="132"/>
        <end position="156"/>
    </location>
</feature>
<protein>
    <submittedName>
        <fullName evidence="2">Uncharacterized protein</fullName>
    </submittedName>
</protein>
<accession>K2QAX4</accession>
<evidence type="ECO:0000313" key="3">
    <source>
        <dbReference type="Proteomes" id="UP000007360"/>
    </source>
</evidence>
<dbReference type="EMBL" id="AMPO01000009">
    <property type="protein sequence ID" value="EKF85121.1"/>
    <property type="molecule type" value="Genomic_DNA"/>
</dbReference>
<keyword evidence="3" id="KW-1185">Reference proteome</keyword>
<dbReference type="PATRIC" id="fig|1204725.3.peg.1925"/>
<proteinExistence type="predicted"/>